<keyword evidence="5 8" id="KW-0804">Transcription</keyword>
<dbReference type="GO" id="GO:0070847">
    <property type="term" value="C:core mediator complex"/>
    <property type="evidence" value="ECO:0007669"/>
    <property type="project" value="TreeGrafter"/>
</dbReference>
<accession>A0A8B7Y4R1</accession>
<dbReference type="PANTHER" id="PTHR13208:SF2">
    <property type="entry name" value="MEDIATOR OF RNA POLYMERASE II TRANSCRIPTION SUBUNIT 4"/>
    <property type="match status" value="1"/>
</dbReference>
<evidence type="ECO:0000256" key="2">
    <source>
        <dbReference type="ARBA" id="ARBA00009626"/>
    </source>
</evidence>
<gene>
    <name evidence="12" type="primary">LOC110977943</name>
    <name evidence="8" type="synonym">MED4</name>
</gene>
<dbReference type="Pfam" id="PF10018">
    <property type="entry name" value="Med4"/>
    <property type="match status" value="1"/>
</dbReference>
<dbReference type="GeneID" id="110977943"/>
<dbReference type="AlphaFoldDB" id="A0A8B7Y4R1"/>
<evidence type="ECO:0000256" key="4">
    <source>
        <dbReference type="ARBA" id="ARBA00023015"/>
    </source>
</evidence>
<protein>
    <recommendedName>
        <fullName evidence="3 8">Mediator of RNA polymerase II transcription subunit 4</fullName>
    </recommendedName>
    <alternativeName>
        <fullName evidence="7 8">Mediator complex subunit 4</fullName>
    </alternativeName>
</protein>
<evidence type="ECO:0000256" key="3">
    <source>
        <dbReference type="ARBA" id="ARBA00020629"/>
    </source>
</evidence>
<feature type="compositionally biased region" description="Gly residues" evidence="10">
    <location>
        <begin position="195"/>
        <end position="208"/>
    </location>
</feature>
<keyword evidence="11" id="KW-1185">Reference proteome</keyword>
<name>A0A8B7Y4R1_ACAPL</name>
<dbReference type="GO" id="GO:0006357">
    <property type="term" value="P:regulation of transcription by RNA polymerase II"/>
    <property type="evidence" value="ECO:0007669"/>
    <property type="project" value="InterPro"/>
</dbReference>
<dbReference type="RefSeq" id="XP_022088183.1">
    <property type="nucleotide sequence ID" value="XM_022232491.1"/>
</dbReference>
<evidence type="ECO:0000313" key="11">
    <source>
        <dbReference type="Proteomes" id="UP000694845"/>
    </source>
</evidence>
<dbReference type="Proteomes" id="UP000694845">
    <property type="component" value="Unplaced"/>
</dbReference>
<evidence type="ECO:0000313" key="12">
    <source>
        <dbReference type="RefSeq" id="XP_022088183.1"/>
    </source>
</evidence>
<evidence type="ECO:0000256" key="7">
    <source>
        <dbReference type="ARBA" id="ARBA00031257"/>
    </source>
</evidence>
<feature type="compositionally biased region" description="Low complexity" evidence="10">
    <location>
        <begin position="252"/>
        <end position="266"/>
    </location>
</feature>
<comment type="similarity">
    <text evidence="2 8">Belongs to the Mediator complex subunit 4 family.</text>
</comment>
<keyword evidence="6 8" id="KW-0539">Nucleus</keyword>
<keyword evidence="8" id="KW-0010">Activator</keyword>
<dbReference type="CTD" id="29079"/>
<feature type="compositionally biased region" description="Polar residues" evidence="10">
    <location>
        <begin position="210"/>
        <end position="228"/>
    </location>
</feature>
<evidence type="ECO:0000256" key="5">
    <source>
        <dbReference type="ARBA" id="ARBA00023163"/>
    </source>
</evidence>
<feature type="region of interest" description="Disordered" evidence="10">
    <location>
        <begin position="187"/>
        <end position="266"/>
    </location>
</feature>
<evidence type="ECO:0000256" key="10">
    <source>
        <dbReference type="SAM" id="MobiDB-lite"/>
    </source>
</evidence>
<dbReference type="KEGG" id="aplc:110977943"/>
<comment type="function">
    <text evidence="8">Component of the Mediator complex, a coactivator involved in the regulated transcription of nearly all RNA polymerase II-dependent genes. Mediator functions as a bridge to convey information from gene-specific regulatory proteins to the basal RNA polymerase II transcription machinery. Mediator is recruited to promoters by direct interactions with regulatory proteins and serves as a scaffold for the assembly of a functional preinitiation complex with RNA polymerase II and the general transcription factors.</text>
</comment>
<proteinExistence type="inferred from homology"/>
<dbReference type="GO" id="GO:0003712">
    <property type="term" value="F:transcription coregulator activity"/>
    <property type="evidence" value="ECO:0007669"/>
    <property type="project" value="InterPro"/>
</dbReference>
<organism evidence="11 12">
    <name type="scientific">Acanthaster planci</name>
    <name type="common">Crown-of-thorns starfish</name>
    <dbReference type="NCBI Taxonomy" id="133434"/>
    <lineage>
        <taxon>Eukaryota</taxon>
        <taxon>Metazoa</taxon>
        <taxon>Echinodermata</taxon>
        <taxon>Eleutherozoa</taxon>
        <taxon>Asterozoa</taxon>
        <taxon>Asteroidea</taxon>
        <taxon>Valvatacea</taxon>
        <taxon>Valvatida</taxon>
        <taxon>Acanthasteridae</taxon>
        <taxon>Acanthaster</taxon>
    </lineage>
</organism>
<reference evidence="12" key="1">
    <citation type="submission" date="2025-08" db="UniProtKB">
        <authorList>
            <consortium name="RefSeq"/>
        </authorList>
    </citation>
    <scope>IDENTIFICATION</scope>
</reference>
<evidence type="ECO:0000256" key="9">
    <source>
        <dbReference type="SAM" id="Coils"/>
    </source>
</evidence>
<dbReference type="OMA" id="LEMRLGM"/>
<feature type="coiled-coil region" evidence="9">
    <location>
        <begin position="55"/>
        <end position="116"/>
    </location>
</feature>
<evidence type="ECO:0000256" key="1">
    <source>
        <dbReference type="ARBA" id="ARBA00004123"/>
    </source>
</evidence>
<dbReference type="OrthoDB" id="1929813at2759"/>
<evidence type="ECO:0000256" key="8">
    <source>
        <dbReference type="RuleBase" id="RU364141"/>
    </source>
</evidence>
<evidence type="ECO:0000256" key="6">
    <source>
        <dbReference type="ARBA" id="ARBA00023242"/>
    </source>
</evidence>
<dbReference type="InterPro" id="IPR019258">
    <property type="entry name" value="Mediator_Med4"/>
</dbReference>
<keyword evidence="4 8" id="KW-0805">Transcription regulation</keyword>
<sequence>MCINTFKTNMAAASVSTKSRLLSLVEEAECLTKDLFESTAAVRQRMPAFEDPQVMDMLMKKNEEIEATLKRTEEQREKRREMECLQEEVDKRDEDIKQLQRQLKEAEHILATAIYQAKEKLKAIDRANKGAISAEELIKYAHRISATNAVSAPLTWAQGDARRPYPTDLEMRMGILGRLSNLPVAQATNGVSDGTSGGDGASSAGGGLTWQPSSELTASLSMPSGISHHTTELNLDLGAPGQNKENEDDVEVMSSDSSSSSSSESL</sequence>
<dbReference type="GO" id="GO:0016592">
    <property type="term" value="C:mediator complex"/>
    <property type="evidence" value="ECO:0007669"/>
    <property type="project" value="InterPro"/>
</dbReference>
<comment type="subunit">
    <text evidence="8">Component of the Mediator complex.</text>
</comment>
<dbReference type="PANTHER" id="PTHR13208">
    <property type="entry name" value="MEDIATOR OF RNA POLYMERASE II TRANSCRIPTION SUBUNIT 4"/>
    <property type="match status" value="1"/>
</dbReference>
<keyword evidence="9" id="KW-0175">Coiled coil</keyword>
<comment type="subcellular location">
    <subcellularLocation>
        <location evidence="1 8">Nucleus</location>
    </subcellularLocation>
</comment>